<name>A0ABW9HP54_9ACTN</name>
<dbReference type="SUPFAM" id="SSF56574">
    <property type="entry name" value="Serpins"/>
    <property type="match status" value="2"/>
</dbReference>
<reference evidence="3 4" key="1">
    <citation type="submission" date="2024-12" db="EMBL/GenBank/DDBJ databases">
        <title>Forecasting of Potato common scab and diversities of Pathogenic streptomyces spp. in china.</title>
        <authorList>
            <person name="Handique U."/>
            <person name="Wu J."/>
        </authorList>
    </citation>
    <scope>NUCLEOTIDE SEQUENCE [LARGE SCALE GENOMIC DNA]</scope>
    <source>
        <strain evidence="3 4">ZRIMU1530</strain>
    </source>
</reference>
<dbReference type="Gene3D" id="2.30.39.10">
    <property type="entry name" value="Alpha-1-antitrypsin, domain 1"/>
    <property type="match status" value="1"/>
</dbReference>
<comment type="caution">
    <text evidence="3">The sequence shown here is derived from an EMBL/GenBank/DDBJ whole genome shotgun (WGS) entry which is preliminary data.</text>
</comment>
<accession>A0ABW9HP54</accession>
<dbReference type="Gene3D" id="3.30.497.10">
    <property type="entry name" value="Antithrombin, subunit I, domain 2"/>
    <property type="match status" value="2"/>
</dbReference>
<gene>
    <name evidence="3" type="ORF">ACKI18_14245</name>
</gene>
<evidence type="ECO:0000256" key="1">
    <source>
        <dbReference type="RuleBase" id="RU000411"/>
    </source>
</evidence>
<evidence type="ECO:0000313" key="3">
    <source>
        <dbReference type="EMBL" id="MFM9609860.1"/>
    </source>
</evidence>
<dbReference type="SMART" id="SM00093">
    <property type="entry name" value="SERPIN"/>
    <property type="match status" value="1"/>
</dbReference>
<dbReference type="Pfam" id="PF00079">
    <property type="entry name" value="Serpin"/>
    <property type="match status" value="2"/>
</dbReference>
<dbReference type="PROSITE" id="PS50206">
    <property type="entry name" value="RHODANESE_3"/>
    <property type="match status" value="1"/>
</dbReference>
<sequence length="388" mass="40904">MRTAVQAVNALTSRWAGAVDVSHGTAFSAAGVWPLLAFLADGADGAARAELSAAVGVPASRAASLARELLAGLADVAGLDGAVGVWARRALELRESWGEGLARGVLTGDLDADRAALDAWARERTGGRVPSMPVALDRDTEFVLASALALRTRWVERFQETFLDSPHWTDRAYLGLRRVTGSADELAVACTPFGYVTEVRVLGTESLDVHLLLGEPELSASRVLRAGVGLLAGEHAVVPGSRLPLGDAGPGVRVRETPSTEEKPVELRVLTAPFALTARHDLLERAELFGLGAARDRSRGHFPGVSDRPLAVSSAEQSAVARFGAEGFEAAAVTLVAAAAGGVPEFRWTTRTVEARFDRPFGFLAVHRGTGLVLMAGWVAEPSDWHAS</sequence>
<dbReference type="InterPro" id="IPR042185">
    <property type="entry name" value="Serpin_sf_2"/>
</dbReference>
<dbReference type="InterPro" id="IPR042178">
    <property type="entry name" value="Serpin_sf_1"/>
</dbReference>
<dbReference type="InterPro" id="IPR001763">
    <property type="entry name" value="Rhodanese-like_dom"/>
</dbReference>
<proteinExistence type="inferred from homology"/>
<dbReference type="PANTHER" id="PTHR11461:SF211">
    <property type="entry name" value="GH10112P-RELATED"/>
    <property type="match status" value="1"/>
</dbReference>
<dbReference type="PANTHER" id="PTHR11461">
    <property type="entry name" value="SERINE PROTEASE INHIBITOR, SERPIN"/>
    <property type="match status" value="1"/>
</dbReference>
<comment type="similarity">
    <text evidence="1">Belongs to the serpin family.</text>
</comment>
<evidence type="ECO:0000313" key="4">
    <source>
        <dbReference type="Proteomes" id="UP001631957"/>
    </source>
</evidence>
<protein>
    <submittedName>
        <fullName evidence="3">Serpin family protein</fullName>
    </submittedName>
</protein>
<dbReference type="InterPro" id="IPR000215">
    <property type="entry name" value="Serpin_fam"/>
</dbReference>
<feature type="domain" description="Rhodanese" evidence="2">
    <location>
        <begin position="56"/>
        <end position="95"/>
    </location>
</feature>
<dbReference type="Proteomes" id="UP001631957">
    <property type="component" value="Unassembled WGS sequence"/>
</dbReference>
<dbReference type="EMBL" id="JBJVNI010000007">
    <property type="protein sequence ID" value="MFM9609860.1"/>
    <property type="molecule type" value="Genomic_DNA"/>
</dbReference>
<keyword evidence="4" id="KW-1185">Reference proteome</keyword>
<dbReference type="InterPro" id="IPR036186">
    <property type="entry name" value="Serpin_sf"/>
</dbReference>
<organism evidence="3 4">
    <name type="scientific">Streptomyces niveiscabiei</name>
    <dbReference type="NCBI Taxonomy" id="164115"/>
    <lineage>
        <taxon>Bacteria</taxon>
        <taxon>Bacillati</taxon>
        <taxon>Actinomycetota</taxon>
        <taxon>Actinomycetes</taxon>
        <taxon>Kitasatosporales</taxon>
        <taxon>Streptomycetaceae</taxon>
        <taxon>Streptomyces</taxon>
    </lineage>
</organism>
<dbReference type="RefSeq" id="WP_409121428.1">
    <property type="nucleotide sequence ID" value="NZ_JBJVNI010000007.1"/>
</dbReference>
<dbReference type="InterPro" id="IPR023796">
    <property type="entry name" value="Serpin_dom"/>
</dbReference>
<evidence type="ECO:0000259" key="2">
    <source>
        <dbReference type="PROSITE" id="PS50206"/>
    </source>
</evidence>